<dbReference type="PIRSF" id="PIRSF016907">
    <property type="entry name" value="Kin_ATP-NAD"/>
    <property type="match status" value="1"/>
</dbReference>
<organism evidence="1">
    <name type="scientific">marine sediment metagenome</name>
    <dbReference type="NCBI Taxonomy" id="412755"/>
    <lineage>
        <taxon>unclassified sequences</taxon>
        <taxon>metagenomes</taxon>
        <taxon>ecological metagenomes</taxon>
    </lineage>
</organism>
<accession>X0U5X0</accession>
<reference evidence="1" key="1">
    <citation type="journal article" date="2014" name="Front. Microbiol.">
        <title>High frequency of phylogenetically diverse reductive dehalogenase-homologous genes in deep subseafloor sedimentary metagenomes.</title>
        <authorList>
            <person name="Kawai M."/>
            <person name="Futagami T."/>
            <person name="Toyoda A."/>
            <person name="Takaki Y."/>
            <person name="Nishi S."/>
            <person name="Hori S."/>
            <person name="Arai W."/>
            <person name="Tsubouchi T."/>
            <person name="Morono Y."/>
            <person name="Uchiyama I."/>
            <person name="Ito T."/>
            <person name="Fujiyama A."/>
            <person name="Inagaki F."/>
            <person name="Takami H."/>
        </authorList>
    </citation>
    <scope>NUCLEOTIDE SEQUENCE</scope>
    <source>
        <strain evidence="1">Expedition CK06-06</strain>
    </source>
</reference>
<dbReference type="GO" id="GO:0006741">
    <property type="term" value="P:NADP+ biosynthetic process"/>
    <property type="evidence" value="ECO:0007669"/>
    <property type="project" value="InterPro"/>
</dbReference>
<comment type="caution">
    <text evidence="1">The sequence shown here is derived from an EMBL/GenBank/DDBJ whole genome shotgun (WGS) entry which is preliminary data.</text>
</comment>
<dbReference type="AlphaFoldDB" id="X0U5X0"/>
<name>X0U5X0_9ZZZZ</name>
<proteinExistence type="predicted"/>
<dbReference type="PANTHER" id="PTHR40697">
    <property type="entry name" value="ACETOIN CATABOLISM PROTEIN X"/>
    <property type="match status" value="1"/>
</dbReference>
<dbReference type="Pfam" id="PF01513">
    <property type="entry name" value="NAD_kinase"/>
    <property type="match status" value="1"/>
</dbReference>
<dbReference type="SUPFAM" id="SSF53784">
    <property type="entry name" value="Phosphofructokinase"/>
    <property type="match status" value="1"/>
</dbReference>
<dbReference type="InterPro" id="IPR011386">
    <property type="entry name" value="Put_ATP-NAD_kin"/>
</dbReference>
<dbReference type="PANTHER" id="PTHR40697:SF2">
    <property type="entry name" value="ATP-NAD KINASE-RELATED"/>
    <property type="match status" value="1"/>
</dbReference>
<dbReference type="GO" id="GO:0003951">
    <property type="term" value="F:NAD+ kinase activity"/>
    <property type="evidence" value="ECO:0007669"/>
    <property type="project" value="InterPro"/>
</dbReference>
<protein>
    <recommendedName>
        <fullName evidence="2">ATP-NAD kinase</fullName>
    </recommendedName>
</protein>
<dbReference type="GO" id="GO:0003872">
    <property type="term" value="F:6-phosphofructokinase activity"/>
    <property type="evidence" value="ECO:0007669"/>
    <property type="project" value="InterPro"/>
</dbReference>
<evidence type="ECO:0000313" key="1">
    <source>
        <dbReference type="EMBL" id="GAF83905.1"/>
    </source>
</evidence>
<sequence>MYKIGLIVNPIAGMGGRVGLKGTDGRKILQKAKSLGAISFSPKRASAALKPLSIIQDNLKLITCPGDMGENEAISCGFVPDIINGIKSKETTFADTQKAARILQDRGVDLLLFAGGDGTARDIYVAIGTTLPVIGIPTGVKIHSAVFASSPSRAGELSLLYLQKKVLKLREVEVMDIDEQAFRNGIVKARLFGYLKIPYERRCIQGRKLGSLPSEEIIQKAIAEDITEGMNNDFLYIIGPGTTTRAIMQRLGLSCTLLGIDAVYKKEVIGLDLSERELLKLVNKEKAKLIITPIGGQGYIFGRGNQQLSPQVIRKVKRENIIIIATYNKIVSLKGSPLLVDTGDLSLDRELSGYVQIVTNYHERTVYRVKF</sequence>
<gene>
    <name evidence="1" type="ORF">S01H1_01952</name>
</gene>
<evidence type="ECO:0008006" key="2">
    <source>
        <dbReference type="Google" id="ProtNLM"/>
    </source>
</evidence>
<dbReference type="InterPro" id="IPR002504">
    <property type="entry name" value="NADK"/>
</dbReference>
<dbReference type="Pfam" id="PF20143">
    <property type="entry name" value="NAD_kinase_C"/>
    <property type="match status" value="1"/>
</dbReference>
<dbReference type="EMBL" id="BARS01000896">
    <property type="protein sequence ID" value="GAF83905.1"/>
    <property type="molecule type" value="Genomic_DNA"/>
</dbReference>
<dbReference type="InterPro" id="IPR039065">
    <property type="entry name" value="AcoX-like"/>
</dbReference>
<dbReference type="InterPro" id="IPR035966">
    <property type="entry name" value="PKF_sf"/>
</dbReference>